<feature type="domain" description="HTH araC/xylS-type" evidence="5">
    <location>
        <begin position="238"/>
        <end position="336"/>
    </location>
</feature>
<keyword evidence="7" id="KW-1185">Reference proteome</keyword>
<keyword evidence="2" id="KW-0238">DNA-binding</keyword>
<dbReference type="InterPro" id="IPR029062">
    <property type="entry name" value="Class_I_gatase-like"/>
</dbReference>
<keyword evidence="3" id="KW-0804">Transcription</keyword>
<dbReference type="InterPro" id="IPR002818">
    <property type="entry name" value="DJ-1/PfpI"/>
</dbReference>
<dbReference type="PANTHER" id="PTHR43130">
    <property type="entry name" value="ARAC-FAMILY TRANSCRIPTIONAL REGULATOR"/>
    <property type="match status" value="1"/>
</dbReference>
<feature type="compositionally biased region" description="Basic and acidic residues" evidence="4">
    <location>
        <begin position="343"/>
        <end position="355"/>
    </location>
</feature>
<evidence type="ECO:0000313" key="6">
    <source>
        <dbReference type="EMBL" id="MBR0663763.1"/>
    </source>
</evidence>
<gene>
    <name evidence="6" type="ORF">GXW71_05265</name>
</gene>
<keyword evidence="1" id="KW-0805">Transcription regulation</keyword>
<dbReference type="Pfam" id="PF12833">
    <property type="entry name" value="HTH_18"/>
    <property type="match status" value="1"/>
</dbReference>
<evidence type="ECO:0000256" key="1">
    <source>
        <dbReference type="ARBA" id="ARBA00023015"/>
    </source>
</evidence>
<dbReference type="Gene3D" id="3.40.50.880">
    <property type="match status" value="1"/>
</dbReference>
<evidence type="ECO:0000256" key="3">
    <source>
        <dbReference type="ARBA" id="ARBA00023163"/>
    </source>
</evidence>
<evidence type="ECO:0000313" key="7">
    <source>
        <dbReference type="Proteomes" id="UP001196870"/>
    </source>
</evidence>
<reference evidence="7" key="1">
    <citation type="journal article" date="2021" name="Syst. Appl. Microbiol.">
        <title>Roseomonas hellenica sp. nov., isolated from roots of wild-growing Alkanna tinctoria.</title>
        <authorList>
            <person name="Rat A."/>
            <person name="Naranjo H.D."/>
            <person name="Lebbe L."/>
            <person name="Cnockaert M."/>
            <person name="Krigas N."/>
            <person name="Grigoriadou K."/>
            <person name="Maloupa E."/>
            <person name="Willems A."/>
        </authorList>
    </citation>
    <scope>NUCLEOTIDE SEQUENCE [LARGE SCALE GENOMIC DNA]</scope>
    <source>
        <strain evidence="7">LMG 31523</strain>
    </source>
</reference>
<sequence length="375" mass="40867">MLNRATVAGSEPLHVSILAIPEAVVSTLSGIFDVMNAFAILPPPGNAPGQAPPFRVEIVGLQPGPLQLASGVPTSVHRGIASLEATDIVIVPSVLLGPDGWQKGRHPELVEWLRAMHGRGALLCSACSGVFLLAETGLFDGMDATVHFGYARAFAAAYPAVPIHPERVLVVAGRREELITSGASMTWHDLVLYLIARHAGATAAQAMARFFALQWHQDGLAPYIVFEGRSDHGDRAVQAAQDWLATHFSVADPLQGMLRQTGLTERTFKRRFTGATGLSPIAYVQRLRVEDAKRRLERTEASVDEISWKVGYEEPAFFRRLFRRLTGLAPGAYRRRFRIPDYARPRQEAQEDRPGGKPAMTAGVMAPGKIRAGRT</sequence>
<evidence type="ECO:0000256" key="2">
    <source>
        <dbReference type="ARBA" id="ARBA00023125"/>
    </source>
</evidence>
<dbReference type="EMBL" id="JAAGBB010000005">
    <property type="protein sequence ID" value="MBR0663763.1"/>
    <property type="molecule type" value="Genomic_DNA"/>
</dbReference>
<dbReference type="SUPFAM" id="SSF52317">
    <property type="entry name" value="Class I glutamine amidotransferase-like"/>
    <property type="match status" value="1"/>
</dbReference>
<evidence type="ECO:0000256" key="4">
    <source>
        <dbReference type="SAM" id="MobiDB-lite"/>
    </source>
</evidence>
<organism evidence="6 7">
    <name type="scientific">Plastoroseomonas hellenica</name>
    <dbReference type="NCBI Taxonomy" id="2687306"/>
    <lineage>
        <taxon>Bacteria</taxon>
        <taxon>Pseudomonadati</taxon>
        <taxon>Pseudomonadota</taxon>
        <taxon>Alphaproteobacteria</taxon>
        <taxon>Acetobacterales</taxon>
        <taxon>Acetobacteraceae</taxon>
        <taxon>Plastoroseomonas</taxon>
    </lineage>
</organism>
<name>A0ABS5ETY4_9PROT</name>
<feature type="region of interest" description="Disordered" evidence="4">
    <location>
        <begin position="343"/>
        <end position="375"/>
    </location>
</feature>
<dbReference type="SMART" id="SM00342">
    <property type="entry name" value="HTH_ARAC"/>
    <property type="match status" value="1"/>
</dbReference>
<dbReference type="Pfam" id="PF01965">
    <property type="entry name" value="DJ-1_PfpI"/>
    <property type="match status" value="1"/>
</dbReference>
<dbReference type="RefSeq" id="WP_211851361.1">
    <property type="nucleotide sequence ID" value="NZ_JAAGBB010000005.1"/>
</dbReference>
<dbReference type="PROSITE" id="PS01124">
    <property type="entry name" value="HTH_ARAC_FAMILY_2"/>
    <property type="match status" value="1"/>
</dbReference>
<evidence type="ECO:0000259" key="5">
    <source>
        <dbReference type="PROSITE" id="PS01124"/>
    </source>
</evidence>
<accession>A0ABS5ETY4</accession>
<dbReference type="InterPro" id="IPR018062">
    <property type="entry name" value="HTH_AraC-typ_CS"/>
</dbReference>
<dbReference type="Proteomes" id="UP001196870">
    <property type="component" value="Unassembled WGS sequence"/>
</dbReference>
<dbReference type="InterPro" id="IPR009057">
    <property type="entry name" value="Homeodomain-like_sf"/>
</dbReference>
<proteinExistence type="predicted"/>
<dbReference type="InterPro" id="IPR052158">
    <property type="entry name" value="INH-QAR"/>
</dbReference>
<dbReference type="PROSITE" id="PS00041">
    <property type="entry name" value="HTH_ARAC_FAMILY_1"/>
    <property type="match status" value="1"/>
</dbReference>
<dbReference type="PANTHER" id="PTHR43130:SF11">
    <property type="entry name" value="TRANSCRIPTIONAL REGULATORY PROTEIN"/>
    <property type="match status" value="1"/>
</dbReference>
<protein>
    <submittedName>
        <fullName evidence="6">Helix-turn-helix domain-containing protein</fullName>
    </submittedName>
</protein>
<dbReference type="SUPFAM" id="SSF46689">
    <property type="entry name" value="Homeodomain-like"/>
    <property type="match status" value="1"/>
</dbReference>
<dbReference type="Gene3D" id="1.10.10.60">
    <property type="entry name" value="Homeodomain-like"/>
    <property type="match status" value="1"/>
</dbReference>
<dbReference type="InterPro" id="IPR018060">
    <property type="entry name" value="HTH_AraC"/>
</dbReference>
<comment type="caution">
    <text evidence="6">The sequence shown here is derived from an EMBL/GenBank/DDBJ whole genome shotgun (WGS) entry which is preliminary data.</text>
</comment>